<dbReference type="NCBIfam" id="TIGR01549">
    <property type="entry name" value="HAD-SF-IA-v1"/>
    <property type="match status" value="1"/>
</dbReference>
<comment type="caution">
    <text evidence="1">The sequence shown here is derived from an EMBL/GenBank/DDBJ whole genome shotgun (WGS) entry which is preliminary data.</text>
</comment>
<dbReference type="EC" id="3.6.1.1" evidence="1"/>
<dbReference type="PANTHER" id="PTHR43434:SF24">
    <property type="entry name" value="HYDROLASE-RELATED"/>
    <property type="match status" value="1"/>
</dbReference>
<sequence length="231" mass="24576">MSLRYDLVIFDCDGTLVDSLDGIVRSANLSLAEAGGVSPLSHACIAAVVGLSLHEAMAVLMPEASEARRDQAVAAYKSHYQRLADGGELTTPLFPGVRATLDALRRQGVTLAVATGKSLRGLERTLREQSLEGYFMVRMTSDHAPSKPHPSMIEQILAATGHAPERTLMVGDTVFDLDMGRNAGVRTAAVTFGCHGREELAGSRPDHWLERMPDLLPVVGVADSDAAGALS</sequence>
<dbReference type="InterPro" id="IPR036412">
    <property type="entry name" value="HAD-like_sf"/>
</dbReference>
<dbReference type="InterPro" id="IPR023214">
    <property type="entry name" value="HAD_sf"/>
</dbReference>
<dbReference type="InterPro" id="IPR023198">
    <property type="entry name" value="PGP-like_dom2"/>
</dbReference>
<name>A0ABQ0C5Y2_9PROT</name>
<keyword evidence="2" id="KW-1185">Reference proteome</keyword>
<dbReference type="SFLD" id="SFLDG01129">
    <property type="entry name" value="C1.5:_HAD__Beta-PGM__Phosphata"/>
    <property type="match status" value="1"/>
</dbReference>
<keyword evidence="1" id="KW-0378">Hydrolase</keyword>
<dbReference type="Proteomes" id="UP001628193">
    <property type="component" value="Unassembled WGS sequence"/>
</dbReference>
<dbReference type="Gene3D" id="1.10.150.240">
    <property type="entry name" value="Putative phosphatase, domain 2"/>
    <property type="match status" value="1"/>
</dbReference>
<accession>A0ABQ0C5Y2</accession>
<dbReference type="InterPro" id="IPR050155">
    <property type="entry name" value="HAD-like_hydrolase_sf"/>
</dbReference>
<dbReference type="InterPro" id="IPR006439">
    <property type="entry name" value="HAD-SF_hydro_IA"/>
</dbReference>
<dbReference type="Pfam" id="PF13419">
    <property type="entry name" value="HAD_2"/>
    <property type="match status" value="1"/>
</dbReference>
<evidence type="ECO:0000313" key="2">
    <source>
        <dbReference type="Proteomes" id="UP001628193"/>
    </source>
</evidence>
<dbReference type="SFLD" id="SFLDS00003">
    <property type="entry name" value="Haloacid_Dehalogenase"/>
    <property type="match status" value="1"/>
</dbReference>
<gene>
    <name evidence="1" type="primary">ppaX</name>
    <name evidence="1" type="ORF">SIID45300_00602</name>
</gene>
<dbReference type="SFLD" id="SFLDG01135">
    <property type="entry name" value="C1.5.6:_HAD__Beta-PGM__Phospha"/>
    <property type="match status" value="1"/>
</dbReference>
<reference evidence="1 2" key="1">
    <citation type="submission" date="2024-05" db="EMBL/GenBank/DDBJ databases">
        <authorList>
            <consortium name="Candidatus Magnetaquicoccaceae bacterium FCR-1 genome sequencing consortium"/>
            <person name="Shimoshige H."/>
            <person name="Shimamura S."/>
            <person name="Taoka A."/>
            <person name="Kobayashi H."/>
            <person name="Maekawa T."/>
        </authorList>
    </citation>
    <scope>NUCLEOTIDE SEQUENCE [LARGE SCALE GENOMIC DNA]</scope>
    <source>
        <strain evidence="1 2">FCR-1</strain>
    </source>
</reference>
<protein>
    <submittedName>
        <fullName evidence="1">Pyrophosphatase PpaX</fullName>
        <ecNumber evidence="1">3.6.1.1</ecNumber>
    </submittedName>
</protein>
<dbReference type="Gene3D" id="3.40.50.1000">
    <property type="entry name" value="HAD superfamily/HAD-like"/>
    <property type="match status" value="1"/>
</dbReference>
<proteinExistence type="predicted"/>
<dbReference type="NCBIfam" id="TIGR01509">
    <property type="entry name" value="HAD-SF-IA-v3"/>
    <property type="match status" value="1"/>
</dbReference>
<dbReference type="PANTHER" id="PTHR43434">
    <property type="entry name" value="PHOSPHOGLYCOLATE PHOSPHATASE"/>
    <property type="match status" value="1"/>
</dbReference>
<dbReference type="InterPro" id="IPR041492">
    <property type="entry name" value="HAD_2"/>
</dbReference>
<organism evidence="1 2">
    <name type="scientific">Candidatus Magnetaquiglobus chichijimensis</name>
    <dbReference type="NCBI Taxonomy" id="3141448"/>
    <lineage>
        <taxon>Bacteria</taxon>
        <taxon>Pseudomonadati</taxon>
        <taxon>Pseudomonadota</taxon>
        <taxon>Magnetococcia</taxon>
        <taxon>Magnetococcales</taxon>
        <taxon>Candidatus Magnetaquicoccaceae</taxon>
        <taxon>Candidatus Magnetaquiglobus</taxon>
    </lineage>
</organism>
<evidence type="ECO:0000313" key="1">
    <source>
        <dbReference type="EMBL" id="GAB0056296.1"/>
    </source>
</evidence>
<dbReference type="GO" id="GO:0004427">
    <property type="term" value="F:inorganic diphosphate phosphatase activity"/>
    <property type="evidence" value="ECO:0007669"/>
    <property type="project" value="UniProtKB-EC"/>
</dbReference>
<reference evidence="1 2" key="2">
    <citation type="submission" date="2024-09" db="EMBL/GenBank/DDBJ databases">
        <title>Draft genome sequence of Candidatus Magnetaquicoccaceae bacterium FCR-1.</title>
        <authorList>
            <person name="Shimoshige H."/>
            <person name="Shimamura S."/>
            <person name="Taoka A."/>
            <person name="Kobayashi H."/>
            <person name="Maekawa T."/>
        </authorList>
    </citation>
    <scope>NUCLEOTIDE SEQUENCE [LARGE SCALE GENOMIC DNA]</scope>
    <source>
        <strain evidence="1 2">FCR-1</strain>
    </source>
</reference>
<dbReference type="RefSeq" id="WP_420904008.1">
    <property type="nucleotide sequence ID" value="NZ_BAAFGK010000002.1"/>
</dbReference>
<dbReference type="EMBL" id="BAAFGK010000002">
    <property type="protein sequence ID" value="GAB0056296.1"/>
    <property type="molecule type" value="Genomic_DNA"/>
</dbReference>
<dbReference type="SUPFAM" id="SSF56784">
    <property type="entry name" value="HAD-like"/>
    <property type="match status" value="1"/>
</dbReference>